<evidence type="ECO:0000256" key="3">
    <source>
        <dbReference type="ARBA" id="ARBA00013044"/>
    </source>
</evidence>
<reference evidence="6" key="1">
    <citation type="submission" date="2020-09" db="EMBL/GenBank/DDBJ databases">
        <authorList>
            <person name="Kikuchi T."/>
        </authorList>
    </citation>
    <scope>NUCLEOTIDE SEQUENCE</scope>
    <source>
        <strain evidence="6">SH1</strain>
    </source>
</reference>
<evidence type="ECO:0000256" key="2">
    <source>
        <dbReference type="ARBA" id="ARBA00009678"/>
    </source>
</evidence>
<evidence type="ECO:0000256" key="1">
    <source>
        <dbReference type="ARBA" id="ARBA00008943"/>
    </source>
</evidence>
<dbReference type="InterPro" id="IPR046985">
    <property type="entry name" value="IP5"/>
</dbReference>
<dbReference type="Proteomes" id="UP000614601">
    <property type="component" value="Unassembled WGS sequence"/>
</dbReference>
<evidence type="ECO:0000259" key="5">
    <source>
        <dbReference type="PROSITE" id="PS50275"/>
    </source>
</evidence>
<dbReference type="SUPFAM" id="SSF56219">
    <property type="entry name" value="DNase I-like"/>
    <property type="match status" value="1"/>
</dbReference>
<dbReference type="PROSITE" id="PS50275">
    <property type="entry name" value="SAC"/>
    <property type="match status" value="1"/>
</dbReference>
<comment type="similarity">
    <text evidence="1">Belongs to the synaptojanin family.</text>
</comment>
<dbReference type="GO" id="GO:0004439">
    <property type="term" value="F:phosphatidylinositol-4,5-bisphosphate 5-phosphatase activity"/>
    <property type="evidence" value="ECO:0007669"/>
    <property type="project" value="UniProtKB-EC"/>
</dbReference>
<proteinExistence type="inferred from homology"/>
<protein>
    <recommendedName>
        <fullName evidence="3">phosphoinositide 5-phosphatase</fullName>
        <ecNumber evidence="3">3.1.3.36</ecNumber>
    </recommendedName>
</protein>
<name>A0A811JTQ5_9BILA</name>
<gene>
    <name evidence="6" type="ORF">BOKJ2_LOCUS1392</name>
</gene>
<comment type="similarity">
    <text evidence="2">In the central section; belongs to the inositol 1,4,5-trisphosphate 5-phosphatase family.</text>
</comment>
<dbReference type="EMBL" id="CAJFCW020000001">
    <property type="protein sequence ID" value="CAG9082859.1"/>
    <property type="molecule type" value="Genomic_DNA"/>
</dbReference>
<dbReference type="Proteomes" id="UP000783686">
    <property type="component" value="Unassembled WGS sequence"/>
</dbReference>
<dbReference type="GO" id="GO:0098793">
    <property type="term" value="C:presynapse"/>
    <property type="evidence" value="ECO:0007669"/>
    <property type="project" value="GOC"/>
</dbReference>
<keyword evidence="7" id="KW-1185">Reference proteome</keyword>
<dbReference type="OrthoDB" id="1925875at2759"/>
<comment type="caution">
    <text evidence="6">The sequence shown here is derived from an EMBL/GenBank/DDBJ whole genome shotgun (WGS) entry which is preliminary data.</text>
</comment>
<dbReference type="EMBL" id="CAJFDH010000001">
    <property type="protein sequence ID" value="CAD5206708.1"/>
    <property type="molecule type" value="Genomic_DNA"/>
</dbReference>
<dbReference type="PANTHER" id="PTHR11200:SF257">
    <property type="entry name" value="PHOSPHOINOSITIDE 5-PHOSPHATASE"/>
    <property type="match status" value="1"/>
</dbReference>
<dbReference type="Pfam" id="PF22669">
    <property type="entry name" value="Exo_endo_phos2"/>
    <property type="match status" value="1"/>
</dbReference>
<evidence type="ECO:0000313" key="7">
    <source>
        <dbReference type="Proteomes" id="UP000614601"/>
    </source>
</evidence>
<dbReference type="InterPro" id="IPR002013">
    <property type="entry name" value="SAC_dom"/>
</dbReference>
<keyword evidence="4" id="KW-0378">Hydrolase</keyword>
<dbReference type="AlphaFoldDB" id="A0A811JTQ5"/>
<dbReference type="InterPro" id="IPR000300">
    <property type="entry name" value="IPPc"/>
</dbReference>
<dbReference type="GO" id="GO:0046856">
    <property type="term" value="P:phosphatidylinositol dephosphorylation"/>
    <property type="evidence" value="ECO:0007669"/>
    <property type="project" value="InterPro"/>
</dbReference>
<feature type="domain" description="SAC" evidence="5">
    <location>
        <begin position="118"/>
        <end position="438"/>
    </location>
</feature>
<dbReference type="Gene3D" id="3.60.10.10">
    <property type="entry name" value="Endonuclease/exonuclease/phosphatase"/>
    <property type="match status" value="1"/>
</dbReference>
<dbReference type="PANTHER" id="PTHR11200">
    <property type="entry name" value="INOSITOL 5-PHOSPHATASE"/>
    <property type="match status" value="1"/>
</dbReference>
<dbReference type="GO" id="GO:0048488">
    <property type="term" value="P:synaptic vesicle endocytosis"/>
    <property type="evidence" value="ECO:0007669"/>
    <property type="project" value="TreeGrafter"/>
</dbReference>
<dbReference type="InterPro" id="IPR036691">
    <property type="entry name" value="Endo/exonu/phosph_ase_sf"/>
</dbReference>
<sequence>MALRGFNIYSKRSEDGTYNVLVENSHLNKFLYLKNGVCADIESGEGSTLKSTYNKISSGYGLAGVLKADQADSYLLVITGAFSEGNILNSDVYKVTQVEFIPLSFEPPLRLDVKLVDIQRLLSSGNFYFASSSDNTNALDLTKSRQNSGNNSQNNIFIWNLRLKCLFHKFGIDTRVWVQTLICGSVIIRTIYVSHITAKVAIVSRLSHERVGTRFNIRGVDDRGYVANFVETEQIVTYADKEVSFLQIRGSVPLFWEQPGINVGSHKVKLRCLESSLIALNRHYDILIGRYQSVTTVNLLGHKEGEKLLSETFQHTYKKSNYAAFPLTSFDYHTSMKSSKQAAKDFVKHLLSSFGFCVFYAEDGVAKSRQDKVIRTNCLDCLDRTNSVQTLIGIEMTTALLRTLGILDLKPGILQRFEDVFKEIWLKNGDHCSCIYTGTGALDGKSKLQDASRSIARTIQGNVMDTAKQESFDFFLMGHTFGNKSYDKLSNLVEYSFVNQDSLLNEDSTFVQELVDRRNEYTTHSPVSIFVGTWNVNGGKNMYNVAFKHEQSLVSWIFPEVIHRPYDIVAIGLEEIVDLNASNIVKAGTTNQRVWLEGILKVLKEVTQHDYCVLACEQLVGVCSMILARQEMTPRIKQLDIDEVKTGAGGTIGNKGSVSTRMVVDSTSICFITSHFAAGQNEVKERNEDYNTATRKLKFEKGRQLQMHDSVFWFGDFNYRINLPGEEVKTLVRNCDFEVLRQNDQLIQQLCSGAVFNEFKEGALNFAPTYKYDTFSDDYDTSEKCRAPAWTDRVLWSCEKDVNVQQIHYGRSELKTSDHRPVAAIFELYSKTPNVTKFRSTLEDILDSLGSPDHTVVCTVSREDVDTTAILRKLESELMLIPVSTKKCSNGLVLYFQNNIDAITALSMDGIELAPGEKVSVRLRNQNWVQRYADQLVKNILKDRSCPVDLNLCAPKLMEKLELASSPVINPRLPAVPPRPVIPARTQ</sequence>
<accession>A0A811JTQ5</accession>
<evidence type="ECO:0000313" key="6">
    <source>
        <dbReference type="EMBL" id="CAD5206708.1"/>
    </source>
</evidence>
<dbReference type="Pfam" id="PF02383">
    <property type="entry name" value="Syja_N"/>
    <property type="match status" value="1"/>
</dbReference>
<dbReference type="EC" id="3.1.3.36" evidence="3"/>
<organism evidence="6 7">
    <name type="scientific">Bursaphelenchus okinawaensis</name>
    <dbReference type="NCBI Taxonomy" id="465554"/>
    <lineage>
        <taxon>Eukaryota</taxon>
        <taxon>Metazoa</taxon>
        <taxon>Ecdysozoa</taxon>
        <taxon>Nematoda</taxon>
        <taxon>Chromadorea</taxon>
        <taxon>Rhabditida</taxon>
        <taxon>Tylenchina</taxon>
        <taxon>Tylenchomorpha</taxon>
        <taxon>Aphelenchoidea</taxon>
        <taxon>Aphelenchoididae</taxon>
        <taxon>Bursaphelenchus</taxon>
    </lineage>
</organism>
<dbReference type="SMART" id="SM00128">
    <property type="entry name" value="IPPc"/>
    <property type="match status" value="1"/>
</dbReference>
<evidence type="ECO:0000256" key="4">
    <source>
        <dbReference type="ARBA" id="ARBA00022801"/>
    </source>
</evidence>